<organism evidence="2 3">
    <name type="scientific">Gynuella sunshinyii YC6258</name>
    <dbReference type="NCBI Taxonomy" id="1445510"/>
    <lineage>
        <taxon>Bacteria</taxon>
        <taxon>Pseudomonadati</taxon>
        <taxon>Pseudomonadota</taxon>
        <taxon>Gammaproteobacteria</taxon>
        <taxon>Oceanospirillales</taxon>
        <taxon>Saccharospirillaceae</taxon>
        <taxon>Gynuella</taxon>
    </lineage>
</organism>
<dbReference type="HOGENOM" id="CLU_2916067_0_0_6"/>
<gene>
    <name evidence="2" type="ORF">YC6258_00572</name>
</gene>
<keyword evidence="3" id="KW-1185">Reference proteome</keyword>
<accession>A0A0C5VDL1</accession>
<sequence length="61" mass="6425">MAYTLVVGTPGESSNAVGVDGDQSNNDKVGSGAVYIFVRDASGNWSQQVYIKAAHRKLAHS</sequence>
<name>A0A0C5VDL1_9GAMM</name>
<dbReference type="RefSeq" id="WP_052830009.1">
    <property type="nucleotide sequence ID" value="NZ_CP007142.1"/>
</dbReference>
<feature type="region of interest" description="Disordered" evidence="1">
    <location>
        <begin position="1"/>
        <end position="24"/>
    </location>
</feature>
<evidence type="ECO:0000313" key="3">
    <source>
        <dbReference type="Proteomes" id="UP000032266"/>
    </source>
</evidence>
<evidence type="ECO:0000313" key="2">
    <source>
        <dbReference type="EMBL" id="AJQ92622.1"/>
    </source>
</evidence>
<evidence type="ECO:0000256" key="1">
    <source>
        <dbReference type="SAM" id="MobiDB-lite"/>
    </source>
</evidence>
<dbReference type="EMBL" id="CP007142">
    <property type="protein sequence ID" value="AJQ92622.1"/>
    <property type="molecule type" value="Genomic_DNA"/>
</dbReference>
<dbReference type="Proteomes" id="UP000032266">
    <property type="component" value="Chromosome"/>
</dbReference>
<dbReference type="OrthoDB" id="6109816at2"/>
<proteinExistence type="predicted"/>
<feature type="compositionally biased region" description="Polar residues" evidence="1">
    <location>
        <begin position="11"/>
        <end position="24"/>
    </location>
</feature>
<dbReference type="STRING" id="1445510.YC6258_00572"/>
<reference evidence="2 3" key="1">
    <citation type="submission" date="2014-01" db="EMBL/GenBank/DDBJ databases">
        <title>Full genme sequencing of cellulolytic bacterium Gynuella sunshinyii YC6258T gen. nov., sp. nov.</title>
        <authorList>
            <person name="Khan H."/>
            <person name="Chung E.J."/>
            <person name="Chung Y.R."/>
        </authorList>
    </citation>
    <scope>NUCLEOTIDE SEQUENCE [LARGE SCALE GENOMIC DNA]</scope>
    <source>
        <strain evidence="2 3">YC6258</strain>
    </source>
</reference>
<dbReference type="KEGG" id="gsn:YC6258_00572"/>
<protein>
    <submittedName>
        <fullName evidence="2">Uncharacterized protein</fullName>
    </submittedName>
</protein>
<dbReference type="AlphaFoldDB" id="A0A0C5VDL1"/>